<proteinExistence type="predicted"/>
<dbReference type="AlphaFoldDB" id="A0A1G2F2R5"/>
<organism evidence="1 2">
    <name type="scientific">Candidatus Portnoybacteria bacterium RBG_13_40_8</name>
    <dbReference type="NCBI Taxonomy" id="1801990"/>
    <lineage>
        <taxon>Bacteria</taxon>
        <taxon>Candidatus Portnoyibacteriota</taxon>
    </lineage>
</organism>
<name>A0A1G2F2R5_9BACT</name>
<evidence type="ECO:0008006" key="3">
    <source>
        <dbReference type="Google" id="ProtNLM"/>
    </source>
</evidence>
<protein>
    <recommendedName>
        <fullName evidence="3">Type 4 fimbrial biogenesis protein PilX N-terminal domain-containing protein</fullName>
    </recommendedName>
</protein>
<comment type="caution">
    <text evidence="1">The sequence shown here is derived from an EMBL/GenBank/DDBJ whole genome shotgun (WGS) entry which is preliminary data.</text>
</comment>
<dbReference type="EMBL" id="MHMT01000031">
    <property type="protein sequence ID" value="OGZ31851.1"/>
    <property type="molecule type" value="Genomic_DNA"/>
</dbReference>
<reference evidence="1 2" key="1">
    <citation type="journal article" date="2016" name="Nat. Commun.">
        <title>Thousands of microbial genomes shed light on interconnected biogeochemical processes in an aquifer system.</title>
        <authorList>
            <person name="Anantharaman K."/>
            <person name="Brown C.T."/>
            <person name="Hug L.A."/>
            <person name="Sharon I."/>
            <person name="Castelle C.J."/>
            <person name="Probst A.J."/>
            <person name="Thomas B.C."/>
            <person name="Singh A."/>
            <person name="Wilkins M.J."/>
            <person name="Karaoz U."/>
            <person name="Brodie E.L."/>
            <person name="Williams K.H."/>
            <person name="Hubbard S.S."/>
            <person name="Banfield J.F."/>
        </authorList>
    </citation>
    <scope>NUCLEOTIDE SEQUENCE [LARGE SCALE GENOMIC DNA]</scope>
</reference>
<dbReference type="Proteomes" id="UP000177810">
    <property type="component" value="Unassembled WGS sequence"/>
</dbReference>
<evidence type="ECO:0000313" key="1">
    <source>
        <dbReference type="EMBL" id="OGZ31851.1"/>
    </source>
</evidence>
<gene>
    <name evidence="1" type="ORF">A2V69_03775</name>
</gene>
<evidence type="ECO:0000313" key="2">
    <source>
        <dbReference type="Proteomes" id="UP000177810"/>
    </source>
</evidence>
<accession>A0A1G2F2R5</accession>
<sequence>MKKYNQKGISLLITLLIMAAILTIALGISSINIGEIKITRESPRSLVAFYAGETGVERALYEDRANGMATQSYSFNGICLDSENKICYSVTVAGTTPSRIITSIGSYGGTARRVEATY</sequence>
<dbReference type="STRING" id="1801990.A2V69_03775"/>